<sequence>MENSRLGTKILTEIEKLIDNSLDASGAPLDNFEEFHKALLKNHYKAACATIDYHRHRVKMDIIINEEDYQPQKINMILATVPMNIFFKDLADFLKSCLDSDVKNLAFYARLIRFYTNRDIALLAV</sequence>
<dbReference type="EMBL" id="JAAWWL010000001">
    <property type="protein sequence ID" value="NKI30885.1"/>
    <property type="molecule type" value="Genomic_DNA"/>
</dbReference>
<dbReference type="Proteomes" id="UP000718451">
    <property type="component" value="Unassembled WGS sequence"/>
</dbReference>
<evidence type="ECO:0000313" key="2">
    <source>
        <dbReference type="Proteomes" id="UP000718451"/>
    </source>
</evidence>
<protein>
    <submittedName>
        <fullName evidence="1">Uncharacterized protein</fullName>
    </submittedName>
</protein>
<evidence type="ECO:0000313" key="1">
    <source>
        <dbReference type="EMBL" id="NKI30885.1"/>
    </source>
</evidence>
<dbReference type="RefSeq" id="WP_168551110.1">
    <property type="nucleotide sequence ID" value="NZ_JAAWWL010000001.1"/>
</dbReference>
<gene>
    <name evidence="1" type="ORF">HCU67_02945</name>
</gene>
<name>A0ABX1GPL0_9FLAO</name>
<comment type="caution">
    <text evidence="1">The sequence shown here is derived from an EMBL/GenBank/DDBJ whole genome shotgun (WGS) entry which is preliminary data.</text>
</comment>
<accession>A0ABX1GPL0</accession>
<keyword evidence="2" id="KW-1185">Reference proteome</keyword>
<organism evidence="1 2">
    <name type="scientific">Croceivirga thetidis</name>
    <dbReference type="NCBI Taxonomy" id="2721623"/>
    <lineage>
        <taxon>Bacteria</taxon>
        <taxon>Pseudomonadati</taxon>
        <taxon>Bacteroidota</taxon>
        <taxon>Flavobacteriia</taxon>
        <taxon>Flavobacteriales</taxon>
        <taxon>Flavobacteriaceae</taxon>
        <taxon>Croceivirga</taxon>
    </lineage>
</organism>
<proteinExistence type="predicted"/>
<reference evidence="1 2" key="1">
    <citation type="submission" date="2020-04" db="EMBL/GenBank/DDBJ databases">
        <authorList>
            <person name="Yoon J."/>
        </authorList>
    </citation>
    <scope>NUCLEOTIDE SEQUENCE [LARGE SCALE GENOMIC DNA]</scope>
    <source>
        <strain evidence="1 2">DJ-13</strain>
    </source>
</reference>